<evidence type="ECO:0000313" key="1">
    <source>
        <dbReference type="EMBL" id="QEJ97983.1"/>
    </source>
</evidence>
<accession>A0AAE6ITK4</accession>
<dbReference type="EMBL" id="CP042817">
    <property type="protein sequence ID" value="QEJ97983.1"/>
    <property type="molecule type" value="Genomic_DNA"/>
</dbReference>
<protein>
    <submittedName>
        <fullName evidence="1">Uncharacterized protein</fullName>
    </submittedName>
</protein>
<dbReference type="AlphaFoldDB" id="A0AAE6ITK4"/>
<evidence type="ECO:0000313" key="2">
    <source>
        <dbReference type="Proteomes" id="UP000323594"/>
    </source>
</evidence>
<dbReference type="Proteomes" id="UP000323594">
    <property type="component" value="Chromosome"/>
</dbReference>
<proteinExistence type="predicted"/>
<gene>
    <name evidence="1" type="ORF">FUT82_08210</name>
</gene>
<reference evidence="1 2" key="1">
    <citation type="submission" date="2019-08" db="EMBL/GenBank/DDBJ databases">
        <authorList>
            <person name="Kuhnert P."/>
        </authorList>
    </citation>
    <scope>NUCLEOTIDE SEQUENCE [LARGE SCALE GENOMIC DNA]</scope>
    <source>
        <strain evidence="1 2">B36.5</strain>
    </source>
</reference>
<organism evidence="1 2">
    <name type="scientific">Treponema phagedenis</name>
    <dbReference type="NCBI Taxonomy" id="162"/>
    <lineage>
        <taxon>Bacteria</taxon>
        <taxon>Pseudomonadati</taxon>
        <taxon>Spirochaetota</taxon>
        <taxon>Spirochaetia</taxon>
        <taxon>Spirochaetales</taxon>
        <taxon>Treponemataceae</taxon>
        <taxon>Treponema</taxon>
    </lineage>
</organism>
<sequence>MMFSLICLERLNEKIHHREKVVRIFPNVVQRFVINFPVIQIGVSTIGTADLSITMVNCPPLLNSKRCLKASTLFCKIEAFKLVGEVKVNFQNFALAPCQAPFYNRKL</sequence>
<name>A0AAE6ITK4_TREPH</name>